<protein>
    <submittedName>
        <fullName evidence="1">Uncharacterized protein</fullName>
    </submittedName>
</protein>
<name>C5B187_METEA</name>
<evidence type="ECO:0000313" key="1">
    <source>
        <dbReference type="EMBL" id="ACS41688.1"/>
    </source>
</evidence>
<dbReference type="HOGENOM" id="CLU_2302561_0_0_5"/>
<evidence type="ECO:0000313" key="2">
    <source>
        <dbReference type="Proteomes" id="UP000009081"/>
    </source>
</evidence>
<gene>
    <name evidence="1" type="ordered locus">MexAM1_META1p4014</name>
</gene>
<dbReference type="EMBL" id="CP001510">
    <property type="protein sequence ID" value="ACS41688.1"/>
    <property type="molecule type" value="Genomic_DNA"/>
</dbReference>
<dbReference type="KEGG" id="mea:Mex_1p4014"/>
<accession>C5B187</accession>
<keyword evidence="2" id="KW-1185">Reference proteome</keyword>
<sequence length="100" mass="10906">MQELPPVTVPTPSDAAVVTTTVRRSIWERVFDISAVVGTFVFALLQSLGDIDWASLGFTPKQAAWAGLFLFILRFYLGWKSVRLVGTTVQPSPPTGNKAP</sequence>
<dbReference type="AlphaFoldDB" id="C5B187"/>
<organism evidence="1 2">
    <name type="scientific">Methylorubrum extorquens (strain ATCC 14718 / DSM 1338 / JCM 2805 / NCIMB 9133 / AM1)</name>
    <name type="common">Methylobacterium extorquens</name>
    <dbReference type="NCBI Taxonomy" id="272630"/>
    <lineage>
        <taxon>Bacteria</taxon>
        <taxon>Pseudomonadati</taxon>
        <taxon>Pseudomonadota</taxon>
        <taxon>Alphaproteobacteria</taxon>
        <taxon>Hyphomicrobiales</taxon>
        <taxon>Methylobacteriaceae</taxon>
        <taxon>Methylorubrum</taxon>
    </lineage>
</organism>
<dbReference type="Proteomes" id="UP000009081">
    <property type="component" value="Chromosome"/>
</dbReference>
<proteinExistence type="predicted"/>
<reference evidence="1 2" key="1">
    <citation type="journal article" date="2009" name="PLoS ONE">
        <title>Methylobacterium genome sequences: a reference blueprint to investigate microbial metabolism of C1 compounds from natural and industrial sources.</title>
        <authorList>
            <person name="Vuilleumier S."/>
            <person name="Chistoserdova L."/>
            <person name="Lee M.-C."/>
            <person name="Bringel F."/>
            <person name="Lajus A."/>
            <person name="Zhou Y."/>
            <person name="Gourion B."/>
            <person name="Barbe V."/>
            <person name="Chang J."/>
            <person name="Cruveiller S."/>
            <person name="Dossat C."/>
            <person name="Gillett W."/>
            <person name="Gruffaz C."/>
            <person name="Haugen E."/>
            <person name="Hourcade E."/>
            <person name="Levy R."/>
            <person name="Mangenot S."/>
            <person name="Muller E."/>
            <person name="Nadalig T."/>
            <person name="Pagni M."/>
            <person name="Penny C."/>
            <person name="Peyraud R."/>
            <person name="Robinson D.G."/>
            <person name="Roche D."/>
            <person name="Rouy Z."/>
            <person name="Saenampechek C."/>
            <person name="Salvignol G."/>
            <person name="Vallenet D."/>
            <person name="Wu Z."/>
            <person name="Marx C.J."/>
            <person name="Vorholt J.A."/>
            <person name="Olson M.V."/>
            <person name="Kaul R."/>
            <person name="Weissenbach J."/>
            <person name="Medigue C."/>
            <person name="Lidstrom M.E."/>
        </authorList>
    </citation>
    <scope>NUCLEOTIDE SEQUENCE [LARGE SCALE GENOMIC DNA]</scope>
    <source>
        <strain evidence="2">ATCC 14718 / DSM 1338 / JCM 2805 / NCIMB 9133 / AM1</strain>
    </source>
</reference>
<dbReference type="STRING" id="272630.MexAM1_META1p4014"/>
<dbReference type="RefSeq" id="WP_003596281.1">
    <property type="nucleotide sequence ID" value="NC_012808.1"/>
</dbReference>